<evidence type="ECO:0000313" key="3">
    <source>
        <dbReference type="Proteomes" id="UP000712080"/>
    </source>
</evidence>
<name>A0A972JE49_9FLAO</name>
<keyword evidence="3" id="KW-1185">Reference proteome</keyword>
<dbReference type="Gene3D" id="2.180.10.10">
    <property type="entry name" value="RHS repeat-associated core"/>
    <property type="match status" value="1"/>
</dbReference>
<feature type="non-terminal residue" evidence="2">
    <location>
        <position position="229"/>
    </location>
</feature>
<dbReference type="AlphaFoldDB" id="A0A972JE49"/>
<evidence type="ECO:0000256" key="1">
    <source>
        <dbReference type="SAM" id="MobiDB-lite"/>
    </source>
</evidence>
<proteinExistence type="predicted"/>
<dbReference type="PANTHER" id="PTHR32305:SF15">
    <property type="entry name" value="PROTEIN RHSA-RELATED"/>
    <property type="match status" value="1"/>
</dbReference>
<comment type="caution">
    <text evidence="2">The sequence shown here is derived from an EMBL/GenBank/DDBJ whole genome shotgun (WGS) entry which is preliminary data.</text>
</comment>
<feature type="compositionally biased region" description="Acidic residues" evidence="1">
    <location>
        <begin position="125"/>
        <end position="134"/>
    </location>
</feature>
<organism evidence="2 3">
    <name type="scientific">Flavobacterium silvaticum</name>
    <dbReference type="NCBI Taxonomy" id="1852020"/>
    <lineage>
        <taxon>Bacteria</taxon>
        <taxon>Pseudomonadati</taxon>
        <taxon>Bacteroidota</taxon>
        <taxon>Flavobacteriia</taxon>
        <taxon>Flavobacteriales</taxon>
        <taxon>Flavobacteriaceae</taxon>
        <taxon>Flavobacterium</taxon>
    </lineage>
</organism>
<feature type="region of interest" description="Disordered" evidence="1">
    <location>
        <begin position="113"/>
        <end position="134"/>
    </location>
</feature>
<dbReference type="PANTHER" id="PTHR32305">
    <property type="match status" value="1"/>
</dbReference>
<accession>A0A972JE49</accession>
<dbReference type="Proteomes" id="UP000712080">
    <property type="component" value="Unassembled WGS sequence"/>
</dbReference>
<gene>
    <name evidence="2" type="ORF">G6047_00365</name>
</gene>
<sequence>MGPLNFCFFCFKTKEERLLLKNKFFENRKIPGTCTRQGWQRHPFLRYEKKIQRTARPTGRRPNQSYYDESLLYDKNGNIAELWRNGDSDVTPSIQIDHLKYFYEDQSNRLAKVTDETNDPSGFLDDSDGTDDTDDDYQYDSFGNMTKDENKQIKGITYNHLNLPVKIPIKQGTQNWTISYLYNALGQKIQKTVANVTQVGQTERTLYLDGFQYVDDVLQFFPHPEGYVR</sequence>
<evidence type="ECO:0008006" key="4">
    <source>
        <dbReference type="Google" id="ProtNLM"/>
    </source>
</evidence>
<evidence type="ECO:0000313" key="2">
    <source>
        <dbReference type="EMBL" id="NMH26474.1"/>
    </source>
</evidence>
<reference evidence="2" key="1">
    <citation type="submission" date="2020-02" db="EMBL/GenBank/DDBJ databases">
        <title>Flavobacterium sp. genome.</title>
        <authorList>
            <person name="Jung H.S."/>
            <person name="Baek J.H."/>
            <person name="Jeon C.O."/>
        </authorList>
    </citation>
    <scope>NUCLEOTIDE SEQUENCE</scope>
    <source>
        <strain evidence="2">SE-s28</strain>
    </source>
</reference>
<dbReference type="InterPro" id="IPR050708">
    <property type="entry name" value="T6SS_VgrG/RHS"/>
</dbReference>
<dbReference type="EMBL" id="JAAMPU010000075">
    <property type="protein sequence ID" value="NMH26474.1"/>
    <property type="molecule type" value="Genomic_DNA"/>
</dbReference>
<protein>
    <recommendedName>
        <fullName evidence="4">RHS repeat protein</fullName>
    </recommendedName>
</protein>